<keyword evidence="2 7" id="KW-0489">Methyltransferase</keyword>
<dbReference type="PRINTS" id="PR00507">
    <property type="entry name" value="N12N6MTFRASE"/>
</dbReference>
<evidence type="ECO:0000256" key="4">
    <source>
        <dbReference type="ARBA" id="ARBA00047942"/>
    </source>
</evidence>
<dbReference type="Pfam" id="PF02384">
    <property type="entry name" value="N6_Mtase"/>
    <property type="match status" value="1"/>
</dbReference>
<dbReference type="EC" id="2.1.1.72" evidence="1"/>
<evidence type="ECO:0000259" key="6">
    <source>
        <dbReference type="Pfam" id="PF02384"/>
    </source>
</evidence>
<feature type="domain" description="DNA methylase adenine-specific" evidence="6">
    <location>
        <begin position="15"/>
        <end position="270"/>
    </location>
</feature>
<reference evidence="7" key="1">
    <citation type="submission" date="2020-11" db="EMBL/GenBank/DDBJ databases">
        <title>Nocardioides sp. CBS4Y-1, whole genome shotgun sequence.</title>
        <authorList>
            <person name="Tuo L."/>
        </authorList>
    </citation>
    <scope>NUCLEOTIDE SEQUENCE</scope>
    <source>
        <strain evidence="7">CBS4Y-1</strain>
    </source>
</reference>
<dbReference type="InterPro" id="IPR050953">
    <property type="entry name" value="N4_N6_ade-DNA_methylase"/>
</dbReference>
<name>A0A930YCG4_9ACTN</name>
<dbReference type="SUPFAM" id="SSF53335">
    <property type="entry name" value="S-adenosyl-L-methionine-dependent methyltransferases"/>
    <property type="match status" value="1"/>
</dbReference>
<keyword evidence="8" id="KW-1185">Reference proteome</keyword>
<sequence>MSDDAAARHERARSREERRRQGVYYTPEPLVAHLLDTALEPALDDLLAGLAPDEAHQRLLTVRVCDPTCGAGRVLLGAAHRLAARLTALRGTGGDDARRAALAEVAGCLHGADVDPDALAVLRASLAELAGPAAAEATHLAHADALLDPDALVGGYHVVVGNPPFLTPLAARSALTREDAARVRCWAGEALAPYTDISALFVLRGLDLLAPGGRLALVQPQSVLAARDAAGVRAAVTSRAAVTDFWASDQAVFEDARVRACVLTLHRDAVQGRVRHHPGEETTPLPEGEWGALLAPSLGMPRVSARVAGRLGDLASCAADFRDQYYGIVDHVREVDPAAVPPDHAPLVTSGLLDAAVCHWGTRPVRFARRTWTAPAVDLTTLGAADPKLAAWAKRRRVPKILLATQGRVLEAAADAEGTWLPSVPVISVVPHDSERIWHVLAVLLAPPITAMAAARYAGTALTPGSLKLSARQVADLPLPAHRERWDAAAEAVRRWHFAPSGDDRHTPLDVTEAARRGCEAYGLERSEAAAVTRWWLDRVTPRT</sequence>
<feature type="region of interest" description="Disordered" evidence="5">
    <location>
        <begin position="1"/>
        <end position="21"/>
    </location>
</feature>
<evidence type="ECO:0000313" key="8">
    <source>
        <dbReference type="Proteomes" id="UP000656804"/>
    </source>
</evidence>
<evidence type="ECO:0000256" key="5">
    <source>
        <dbReference type="SAM" id="MobiDB-lite"/>
    </source>
</evidence>
<keyword evidence="3" id="KW-0808">Transferase</keyword>
<protein>
    <recommendedName>
        <fullName evidence="1">site-specific DNA-methyltransferase (adenine-specific)</fullName>
        <ecNumber evidence="1">2.1.1.72</ecNumber>
    </recommendedName>
</protein>
<dbReference type="Proteomes" id="UP000656804">
    <property type="component" value="Unassembled WGS sequence"/>
</dbReference>
<dbReference type="GO" id="GO:0008170">
    <property type="term" value="F:N-methyltransferase activity"/>
    <property type="evidence" value="ECO:0007669"/>
    <property type="project" value="InterPro"/>
</dbReference>
<dbReference type="EMBL" id="JADIVZ010000012">
    <property type="protein sequence ID" value="MBF4163463.1"/>
    <property type="molecule type" value="Genomic_DNA"/>
</dbReference>
<organism evidence="7 8">
    <name type="scientific">Nocardioides acrostichi</name>
    <dbReference type="NCBI Taxonomy" id="2784339"/>
    <lineage>
        <taxon>Bacteria</taxon>
        <taxon>Bacillati</taxon>
        <taxon>Actinomycetota</taxon>
        <taxon>Actinomycetes</taxon>
        <taxon>Propionibacteriales</taxon>
        <taxon>Nocardioidaceae</taxon>
        <taxon>Nocardioides</taxon>
    </lineage>
</organism>
<dbReference type="RefSeq" id="WP_194504729.1">
    <property type="nucleotide sequence ID" value="NZ_JADIVZ010000012.1"/>
</dbReference>
<dbReference type="Gene3D" id="3.40.50.150">
    <property type="entry name" value="Vaccinia Virus protein VP39"/>
    <property type="match status" value="1"/>
</dbReference>
<dbReference type="InterPro" id="IPR029063">
    <property type="entry name" value="SAM-dependent_MTases_sf"/>
</dbReference>
<feature type="compositionally biased region" description="Basic and acidic residues" evidence="5">
    <location>
        <begin position="1"/>
        <end position="20"/>
    </location>
</feature>
<proteinExistence type="predicted"/>
<comment type="caution">
    <text evidence="7">The sequence shown here is derived from an EMBL/GenBank/DDBJ whole genome shotgun (WGS) entry which is preliminary data.</text>
</comment>
<dbReference type="GO" id="GO:0003677">
    <property type="term" value="F:DNA binding"/>
    <property type="evidence" value="ECO:0007669"/>
    <property type="project" value="InterPro"/>
</dbReference>
<evidence type="ECO:0000256" key="3">
    <source>
        <dbReference type="ARBA" id="ARBA00022679"/>
    </source>
</evidence>
<evidence type="ECO:0000313" key="7">
    <source>
        <dbReference type="EMBL" id="MBF4163463.1"/>
    </source>
</evidence>
<gene>
    <name evidence="7" type="ORF">ISG29_17380</name>
</gene>
<evidence type="ECO:0000256" key="1">
    <source>
        <dbReference type="ARBA" id="ARBA00011900"/>
    </source>
</evidence>
<accession>A0A930YCG4</accession>
<comment type="catalytic activity">
    <reaction evidence="4">
        <text>a 2'-deoxyadenosine in DNA + S-adenosyl-L-methionine = an N(6)-methyl-2'-deoxyadenosine in DNA + S-adenosyl-L-homocysteine + H(+)</text>
        <dbReference type="Rhea" id="RHEA:15197"/>
        <dbReference type="Rhea" id="RHEA-COMP:12418"/>
        <dbReference type="Rhea" id="RHEA-COMP:12419"/>
        <dbReference type="ChEBI" id="CHEBI:15378"/>
        <dbReference type="ChEBI" id="CHEBI:57856"/>
        <dbReference type="ChEBI" id="CHEBI:59789"/>
        <dbReference type="ChEBI" id="CHEBI:90615"/>
        <dbReference type="ChEBI" id="CHEBI:90616"/>
        <dbReference type="EC" id="2.1.1.72"/>
    </reaction>
</comment>
<evidence type="ECO:0000256" key="2">
    <source>
        <dbReference type="ARBA" id="ARBA00022603"/>
    </source>
</evidence>
<dbReference type="GO" id="GO:0032259">
    <property type="term" value="P:methylation"/>
    <property type="evidence" value="ECO:0007669"/>
    <property type="project" value="UniProtKB-KW"/>
</dbReference>
<dbReference type="PANTHER" id="PTHR33841">
    <property type="entry name" value="DNA METHYLTRANSFERASE YEEA-RELATED"/>
    <property type="match status" value="1"/>
</dbReference>
<dbReference type="AlphaFoldDB" id="A0A930YCG4"/>
<dbReference type="PANTHER" id="PTHR33841:SF1">
    <property type="entry name" value="DNA METHYLTRANSFERASE A"/>
    <property type="match status" value="1"/>
</dbReference>
<dbReference type="GO" id="GO:0009007">
    <property type="term" value="F:site-specific DNA-methyltransferase (adenine-specific) activity"/>
    <property type="evidence" value="ECO:0007669"/>
    <property type="project" value="UniProtKB-EC"/>
</dbReference>
<dbReference type="InterPro" id="IPR003356">
    <property type="entry name" value="DNA_methylase_A-5"/>
</dbReference>
<dbReference type="CDD" id="cd02440">
    <property type="entry name" value="AdoMet_MTases"/>
    <property type="match status" value="1"/>
</dbReference>